<proteinExistence type="predicted"/>
<reference evidence="1 2" key="1">
    <citation type="submission" date="2017-09" db="EMBL/GenBank/DDBJ databases">
        <title>Depth-based differentiation of microbial function through sediment-hosted aquifers and enrichment of novel symbionts in the deep terrestrial subsurface.</title>
        <authorList>
            <person name="Probst A.J."/>
            <person name="Ladd B."/>
            <person name="Jarett J.K."/>
            <person name="Geller-Mcgrath D.E."/>
            <person name="Sieber C.M."/>
            <person name="Emerson J.B."/>
            <person name="Anantharaman K."/>
            <person name="Thomas B.C."/>
            <person name="Malmstrom R."/>
            <person name="Stieglmeier M."/>
            <person name="Klingl A."/>
            <person name="Woyke T."/>
            <person name="Ryan C.M."/>
            <person name="Banfield J.F."/>
        </authorList>
    </citation>
    <scope>NUCLEOTIDE SEQUENCE [LARGE SCALE GENOMIC DNA]</scope>
    <source>
        <strain evidence="1">CG22_combo_CG10-13_8_21_14_all_36_13</strain>
    </source>
</reference>
<protein>
    <recommendedName>
        <fullName evidence="3">DNA polymerase III delta N-terminal domain-containing protein</fullName>
    </recommendedName>
</protein>
<evidence type="ECO:0008006" key="3">
    <source>
        <dbReference type="Google" id="ProtNLM"/>
    </source>
</evidence>
<sequence>MLYLLYGTDFKKTRKNLHTLTGALLKRKPDANVFTLNPENFSLGGLETYIEGQGLFSEKYIVVLDSCMEDKSAKETIIQKVKEIKESEHVFVIIEEKIDATTLKKLEKYSEKSQIYEEKQNKKKDTSFFVIADAFGSRDKKRLWVEYEKAIKKGASAEELHGIILWQIKSMIIARDSIDINDSGLKPFIYNKAKGFLRNFKGDDLDNIYKQLVEVYHEARRGNGVLEERIEEVILSID</sequence>
<evidence type="ECO:0000313" key="2">
    <source>
        <dbReference type="Proteomes" id="UP000231143"/>
    </source>
</evidence>
<dbReference type="InterPro" id="IPR027417">
    <property type="entry name" value="P-loop_NTPase"/>
</dbReference>
<comment type="caution">
    <text evidence="1">The sequence shown here is derived from an EMBL/GenBank/DDBJ whole genome shotgun (WGS) entry which is preliminary data.</text>
</comment>
<accession>A0A2H0DXS5</accession>
<name>A0A2H0DXS5_9BACT</name>
<dbReference type="EMBL" id="PCTT01000036">
    <property type="protein sequence ID" value="PIP86973.1"/>
    <property type="molecule type" value="Genomic_DNA"/>
</dbReference>
<dbReference type="Gene3D" id="1.20.272.10">
    <property type="match status" value="1"/>
</dbReference>
<dbReference type="Proteomes" id="UP000231143">
    <property type="component" value="Unassembled WGS sequence"/>
</dbReference>
<gene>
    <name evidence="1" type="ORF">COW81_02730</name>
</gene>
<evidence type="ECO:0000313" key="1">
    <source>
        <dbReference type="EMBL" id="PIP86973.1"/>
    </source>
</evidence>
<organism evidence="1 2">
    <name type="scientific">Candidatus Campbellbacteria bacterium CG22_combo_CG10-13_8_21_14_all_36_13</name>
    <dbReference type="NCBI Taxonomy" id="1974529"/>
    <lineage>
        <taxon>Bacteria</taxon>
        <taxon>Candidatus Campbelliibacteriota</taxon>
    </lineage>
</organism>
<dbReference type="Gene3D" id="3.40.50.300">
    <property type="entry name" value="P-loop containing nucleotide triphosphate hydrolases"/>
    <property type="match status" value="1"/>
</dbReference>
<dbReference type="AlphaFoldDB" id="A0A2H0DXS5"/>